<protein>
    <recommendedName>
        <fullName evidence="3">DUF354 domain-containing protein</fullName>
    </recommendedName>
</protein>
<dbReference type="Gene3D" id="3.40.50.12580">
    <property type="match status" value="1"/>
</dbReference>
<dbReference type="Pfam" id="PF04007">
    <property type="entry name" value="DUF354"/>
    <property type="match status" value="1"/>
</dbReference>
<dbReference type="PANTHER" id="PTHR39662">
    <property type="entry name" value="DUF354 DOMAIN-CONTAINING PROTEIN-RELATED"/>
    <property type="match status" value="1"/>
</dbReference>
<dbReference type="EMBL" id="CP000852">
    <property type="protein sequence ID" value="ABW01918.1"/>
    <property type="molecule type" value="Genomic_DNA"/>
</dbReference>
<dbReference type="Proteomes" id="UP000001137">
    <property type="component" value="Chromosome"/>
</dbReference>
<dbReference type="PIRSF" id="PIRSF005357">
    <property type="entry name" value="UCP005357"/>
    <property type="match status" value="1"/>
</dbReference>
<name>A8MDR2_CALMQ</name>
<dbReference type="OrthoDB" id="185087at2157"/>
<dbReference type="SUPFAM" id="SSF53756">
    <property type="entry name" value="UDP-Glycosyltransferase/glycogen phosphorylase"/>
    <property type="match status" value="1"/>
</dbReference>
<accession>A8MDR2</accession>
<dbReference type="STRING" id="397948.Cmaq_1090"/>
<dbReference type="GeneID" id="5710397"/>
<evidence type="ECO:0008006" key="3">
    <source>
        <dbReference type="Google" id="ProtNLM"/>
    </source>
</evidence>
<evidence type="ECO:0000313" key="2">
    <source>
        <dbReference type="Proteomes" id="UP000001137"/>
    </source>
</evidence>
<dbReference type="KEGG" id="cma:Cmaq_1090"/>
<dbReference type="InterPro" id="IPR043148">
    <property type="entry name" value="TagF_C"/>
</dbReference>
<keyword evidence="2" id="KW-1185">Reference proteome</keyword>
<dbReference type="HOGENOM" id="CLU_067068_1_0_2"/>
<dbReference type="InterPro" id="IPR007152">
    <property type="entry name" value="DUF354"/>
</dbReference>
<sequence length="350" mass="39044">MLIWFDALTAKQARIASVLVLEGGRRGYGFIITCRNYDYVINVLKMYGVNGYCEGKHGEDTKSKLINGLTRSLKLINIVNGFNVHVSLTSPDAFRVAFGLGKPSIALTDTAHAFHVNKLTLPLASSVIAPAAIPKRRLMAYIPHGEEGKVKFFNGVFEVMWVYRFKPNWGEVEQLGLRNGDEYVVFRFEESKAAYYNYSEQSKIAVKAIKLLLKEGFKVIVFPRYDDQRKLVMSKFPQELKNNNVIMPDKPIDGLQLAYYSSLVITGGSTFAVEAALLGVPSISYFPSTYYTDKYVIKAGAPLIRVKPSRLVFSIRKAMGMGKVGLIKGLEDPTDLILNEADMLANENKG</sequence>
<dbReference type="eggNOG" id="arCOG01395">
    <property type="taxonomic scope" value="Archaea"/>
</dbReference>
<evidence type="ECO:0000313" key="1">
    <source>
        <dbReference type="EMBL" id="ABW01918.1"/>
    </source>
</evidence>
<dbReference type="PANTHER" id="PTHR39662:SF2">
    <property type="entry name" value="DUF354 DOMAIN-CONTAINING PROTEIN"/>
    <property type="match status" value="1"/>
</dbReference>
<reference evidence="1 2" key="1">
    <citation type="submission" date="2007-10" db="EMBL/GenBank/DDBJ databases">
        <title>Complete sequence of Caldivirga maquilingensis IC-167.</title>
        <authorList>
            <consortium name="US DOE Joint Genome Institute"/>
            <person name="Copeland A."/>
            <person name="Lucas S."/>
            <person name="Lapidus A."/>
            <person name="Barry K."/>
            <person name="Glavina del Rio T."/>
            <person name="Dalin E."/>
            <person name="Tice H."/>
            <person name="Pitluck S."/>
            <person name="Saunders E."/>
            <person name="Brettin T."/>
            <person name="Bruce D."/>
            <person name="Detter J.C."/>
            <person name="Han C."/>
            <person name="Schmutz J."/>
            <person name="Larimer F."/>
            <person name="Land M."/>
            <person name="Hauser L."/>
            <person name="Kyrpides N."/>
            <person name="Ivanova N."/>
            <person name="Biddle J.F."/>
            <person name="Zhang Z."/>
            <person name="Fitz-Gibbon S.T."/>
            <person name="Lowe T.M."/>
            <person name="Saltikov C."/>
            <person name="House C.H."/>
            <person name="Richardson P."/>
        </authorList>
    </citation>
    <scope>NUCLEOTIDE SEQUENCE [LARGE SCALE GENOMIC DNA]</scope>
    <source>
        <strain evidence="2">ATCC 700844 / DSM 13496 / JCM 10307 / IC-167</strain>
    </source>
</reference>
<gene>
    <name evidence="1" type="ordered locus">Cmaq_1090</name>
</gene>
<dbReference type="RefSeq" id="WP_012186137.1">
    <property type="nucleotide sequence ID" value="NC_009954.1"/>
</dbReference>
<proteinExistence type="predicted"/>
<organism evidence="1 2">
    <name type="scientific">Caldivirga maquilingensis (strain ATCC 700844 / DSM 13496 / JCM 10307 / IC-167)</name>
    <dbReference type="NCBI Taxonomy" id="397948"/>
    <lineage>
        <taxon>Archaea</taxon>
        <taxon>Thermoproteota</taxon>
        <taxon>Thermoprotei</taxon>
        <taxon>Thermoproteales</taxon>
        <taxon>Thermoproteaceae</taxon>
        <taxon>Caldivirga</taxon>
    </lineage>
</organism>
<dbReference type="AlphaFoldDB" id="A8MDR2"/>